<protein>
    <submittedName>
        <fullName evidence="1">Uncharacterized protein</fullName>
    </submittedName>
</protein>
<dbReference type="HOGENOM" id="CLU_162180_0_0_1"/>
<dbReference type="OrthoDB" id="2427080at2759"/>
<comment type="caution">
    <text evidence="1">The sequence shown here is derived from an EMBL/GenBank/DDBJ whole genome shotgun (WGS) entry which is preliminary data.</text>
</comment>
<reference evidence="1 2" key="1">
    <citation type="submission" date="2014-02" db="EMBL/GenBank/DDBJ databases">
        <title>Single nucleus genome sequencing reveals high similarity among nuclei of an endomycorrhizal fungus.</title>
        <authorList>
            <person name="Lin K."/>
            <person name="Geurts R."/>
            <person name="Zhang Z."/>
            <person name="Limpens E."/>
            <person name="Saunders D.G."/>
            <person name="Mu D."/>
            <person name="Pang E."/>
            <person name="Cao H."/>
            <person name="Cha H."/>
            <person name="Lin T."/>
            <person name="Zhou Q."/>
            <person name="Shang Y."/>
            <person name="Li Y."/>
            <person name="Ivanov S."/>
            <person name="Sharma T."/>
            <person name="Velzen R.V."/>
            <person name="Ruijter N.D."/>
            <person name="Aanen D.K."/>
            <person name="Win J."/>
            <person name="Kamoun S."/>
            <person name="Bisseling T."/>
            <person name="Huang S."/>
        </authorList>
    </citation>
    <scope>NUCLEOTIDE SEQUENCE [LARGE SCALE GENOMIC DNA]</scope>
    <source>
        <strain evidence="2">DAOM197198w</strain>
    </source>
</reference>
<gene>
    <name evidence="1" type="ORF">RirG_240150</name>
</gene>
<name>A0A015I9G7_RHIIW</name>
<dbReference type="AlphaFoldDB" id="A0A015I9G7"/>
<organism evidence="1 2">
    <name type="scientific">Rhizophagus irregularis (strain DAOM 197198w)</name>
    <name type="common">Glomus intraradices</name>
    <dbReference type="NCBI Taxonomy" id="1432141"/>
    <lineage>
        <taxon>Eukaryota</taxon>
        <taxon>Fungi</taxon>
        <taxon>Fungi incertae sedis</taxon>
        <taxon>Mucoromycota</taxon>
        <taxon>Glomeromycotina</taxon>
        <taxon>Glomeromycetes</taxon>
        <taxon>Glomerales</taxon>
        <taxon>Glomeraceae</taxon>
        <taxon>Rhizophagus</taxon>
    </lineage>
</organism>
<accession>A0A015I9G7</accession>
<evidence type="ECO:0000313" key="2">
    <source>
        <dbReference type="Proteomes" id="UP000022910"/>
    </source>
</evidence>
<keyword evidence="2" id="KW-1185">Reference proteome</keyword>
<sequence length="126" mass="14915">MQRTPSTYASTKKAFTISPLTHLERILKNLLIMPKMYFGPRIVANEKREFWHGELWQDSLLFGENKIRTTNEEFYKAGEFLIFREQSSTFMCRVRSVVNNEMDNNTLKLKVDMLLKHEKLPNCRPS</sequence>
<proteinExistence type="predicted"/>
<evidence type="ECO:0000313" key="1">
    <source>
        <dbReference type="EMBL" id="EXX53837.1"/>
    </source>
</evidence>
<dbReference type="Proteomes" id="UP000022910">
    <property type="component" value="Unassembled WGS sequence"/>
</dbReference>
<dbReference type="EMBL" id="JEMT01028743">
    <property type="protein sequence ID" value="EXX53837.1"/>
    <property type="molecule type" value="Genomic_DNA"/>
</dbReference>